<feature type="region of interest" description="Disordered" evidence="8">
    <location>
        <begin position="440"/>
        <end position="519"/>
    </location>
</feature>
<accession>A0A8X6G1X9</accession>
<feature type="compositionally biased region" description="Polar residues" evidence="8">
    <location>
        <begin position="73"/>
        <end position="89"/>
    </location>
</feature>
<dbReference type="InterPro" id="IPR050494">
    <property type="entry name" value="Ser_Thr_dual-spec_kinase"/>
</dbReference>
<dbReference type="PROSITE" id="PS50011">
    <property type="entry name" value="PROTEIN_KINASE_DOM"/>
    <property type="match status" value="1"/>
</dbReference>
<feature type="compositionally biased region" description="Basic and acidic residues" evidence="8">
    <location>
        <begin position="473"/>
        <end position="488"/>
    </location>
</feature>
<keyword evidence="5 10" id="KW-0418">Kinase</keyword>
<feature type="compositionally biased region" description="Polar residues" evidence="8">
    <location>
        <begin position="1"/>
        <end position="11"/>
    </location>
</feature>
<feature type="region of interest" description="Disordered" evidence="8">
    <location>
        <begin position="533"/>
        <end position="560"/>
    </location>
</feature>
<sequence length="609" mass="68362">MSSKFMKTAGNSFGRATLTNDLPRPNGRPENNLSKMVQGRGKKRGDVLIHGKQSYSVVVGEHKSMSEPGKSSKAPSSTSLPRITRSQYNIRCPNAGSDADSISRISLYLEERRLMLNAAREGQLVDLTPEEPPVPRRVEFYRRRSPSPKPKNDPYGRRLPLTPQESLAYYGSRLNKYERAEVAQYPQVLHDHIAYRYEILEVIGKGSFGQVIRALDHRTDTQIALKIIRNKKRYKVSPASFGRSEDPGAGDEEGQRWFLQYHSHAGSLLLQESPMHHFRTHGVQLVRADKKEPVSRFQSWSHSKVCLLPRSVPTPPVPREHYSLRPQAGLPYGPPIDMWSLGCILAELYTGYPLFPGENEADQLACIMEIFGPPPASVLEAASRRRLFFADSKGIPRTLTNSKGKKRKPCSKTLGVVLGCNDEDFVNFLTGCLEWDPEKRMKPEESHRHRWLSGNRGPAHRRASTTSTATVKESGREKKEPRIIKEPKNNNNNNNSKSNPPKEANKKTQQPRKTQVRRCPVCTRHARRICVLETPRGRTTSTPRSARPPLKSRVSPLPSPPLLPPPGQHPTCGQCQMLSAEGILGDGTGREDTPRLESHVCDVSTEFLL</sequence>
<evidence type="ECO:0000259" key="9">
    <source>
        <dbReference type="PROSITE" id="PS50011"/>
    </source>
</evidence>
<dbReference type="GO" id="GO:0004674">
    <property type="term" value="F:protein serine/threonine kinase activity"/>
    <property type="evidence" value="ECO:0007669"/>
    <property type="project" value="UniProtKB-KW"/>
</dbReference>
<comment type="caution">
    <text evidence="10">The sequence shown here is derived from an EMBL/GenBank/DDBJ whole genome shotgun (WGS) entry which is preliminary data.</text>
</comment>
<evidence type="ECO:0000256" key="4">
    <source>
        <dbReference type="ARBA" id="ARBA00022741"/>
    </source>
</evidence>
<evidence type="ECO:0000256" key="3">
    <source>
        <dbReference type="ARBA" id="ARBA00022679"/>
    </source>
</evidence>
<dbReference type="AlphaFoldDB" id="A0A8X6G1X9"/>
<dbReference type="GO" id="GO:0005737">
    <property type="term" value="C:cytoplasm"/>
    <property type="evidence" value="ECO:0007669"/>
    <property type="project" value="TreeGrafter"/>
</dbReference>
<keyword evidence="2" id="KW-0723">Serine/threonine-protein kinase</keyword>
<name>A0A8X6G1X9_TRICU</name>
<keyword evidence="4 7" id="KW-0547">Nucleotide-binding</keyword>
<reference evidence="10" key="1">
    <citation type="submission" date="2020-07" db="EMBL/GenBank/DDBJ databases">
        <title>Multicomponent nature underlies the extraordinary mechanical properties of spider dragline silk.</title>
        <authorList>
            <person name="Kono N."/>
            <person name="Nakamura H."/>
            <person name="Mori M."/>
            <person name="Yoshida Y."/>
            <person name="Ohtoshi R."/>
            <person name="Malay A.D."/>
            <person name="Moran D.A.P."/>
            <person name="Tomita M."/>
            <person name="Numata K."/>
            <person name="Arakawa K."/>
        </authorList>
    </citation>
    <scope>NUCLEOTIDE SEQUENCE</scope>
</reference>
<dbReference type="InterPro" id="IPR011009">
    <property type="entry name" value="Kinase-like_dom_sf"/>
</dbReference>
<feature type="region of interest" description="Disordered" evidence="8">
    <location>
        <begin position="1"/>
        <end position="92"/>
    </location>
</feature>
<dbReference type="GO" id="GO:0005856">
    <property type="term" value="C:cytoskeleton"/>
    <property type="evidence" value="ECO:0007669"/>
    <property type="project" value="TreeGrafter"/>
</dbReference>
<dbReference type="Gene3D" id="3.30.200.20">
    <property type="entry name" value="Phosphorylase Kinase, domain 1"/>
    <property type="match status" value="1"/>
</dbReference>
<evidence type="ECO:0000256" key="8">
    <source>
        <dbReference type="SAM" id="MobiDB-lite"/>
    </source>
</evidence>
<gene>
    <name evidence="10" type="primary">Dyrk2</name>
    <name evidence="10" type="ORF">TNCT_544611</name>
</gene>
<feature type="domain" description="Protein kinase" evidence="9">
    <location>
        <begin position="2"/>
        <end position="452"/>
    </location>
</feature>
<dbReference type="SUPFAM" id="SSF56112">
    <property type="entry name" value="Protein kinase-like (PK-like)"/>
    <property type="match status" value="2"/>
</dbReference>
<keyword evidence="6 7" id="KW-0067">ATP-binding</keyword>
<evidence type="ECO:0000313" key="11">
    <source>
        <dbReference type="Proteomes" id="UP000887116"/>
    </source>
</evidence>
<evidence type="ECO:0000256" key="5">
    <source>
        <dbReference type="ARBA" id="ARBA00022777"/>
    </source>
</evidence>
<organism evidence="10 11">
    <name type="scientific">Trichonephila clavata</name>
    <name type="common">Joro spider</name>
    <name type="synonym">Nephila clavata</name>
    <dbReference type="NCBI Taxonomy" id="2740835"/>
    <lineage>
        <taxon>Eukaryota</taxon>
        <taxon>Metazoa</taxon>
        <taxon>Ecdysozoa</taxon>
        <taxon>Arthropoda</taxon>
        <taxon>Chelicerata</taxon>
        <taxon>Arachnida</taxon>
        <taxon>Araneae</taxon>
        <taxon>Araneomorphae</taxon>
        <taxon>Entelegynae</taxon>
        <taxon>Araneoidea</taxon>
        <taxon>Nephilidae</taxon>
        <taxon>Trichonephila</taxon>
    </lineage>
</organism>
<evidence type="ECO:0000256" key="2">
    <source>
        <dbReference type="ARBA" id="ARBA00022527"/>
    </source>
</evidence>
<evidence type="ECO:0000256" key="7">
    <source>
        <dbReference type="PROSITE-ProRule" id="PRU10141"/>
    </source>
</evidence>
<dbReference type="OrthoDB" id="9332038at2759"/>
<proteinExistence type="inferred from homology"/>
<evidence type="ECO:0000313" key="10">
    <source>
        <dbReference type="EMBL" id="GFQ94552.1"/>
    </source>
</evidence>
<dbReference type="EMBL" id="BMAO01014378">
    <property type="protein sequence ID" value="GFQ94552.1"/>
    <property type="molecule type" value="Genomic_DNA"/>
</dbReference>
<dbReference type="Gene3D" id="1.10.510.10">
    <property type="entry name" value="Transferase(Phosphotransferase) domain 1"/>
    <property type="match status" value="1"/>
</dbReference>
<dbReference type="PROSITE" id="PS00107">
    <property type="entry name" value="PROTEIN_KINASE_ATP"/>
    <property type="match status" value="1"/>
</dbReference>
<dbReference type="Pfam" id="PF00069">
    <property type="entry name" value="Pkinase"/>
    <property type="match status" value="1"/>
</dbReference>
<dbReference type="Proteomes" id="UP000887116">
    <property type="component" value="Unassembled WGS sequence"/>
</dbReference>
<evidence type="ECO:0000256" key="1">
    <source>
        <dbReference type="ARBA" id="ARBA00008867"/>
    </source>
</evidence>
<evidence type="ECO:0000256" key="6">
    <source>
        <dbReference type="ARBA" id="ARBA00022840"/>
    </source>
</evidence>
<dbReference type="PANTHER" id="PTHR24058:SF22">
    <property type="entry name" value="DUAL SPECIFICITY TYROSINE-PHOSPHORYLATION-REGULATED KINASE 4"/>
    <property type="match status" value="1"/>
</dbReference>
<keyword evidence="3" id="KW-0808">Transferase</keyword>
<dbReference type="InterPro" id="IPR000719">
    <property type="entry name" value="Prot_kinase_dom"/>
</dbReference>
<protein>
    <submittedName>
        <fullName evidence="10">Dual specificity tyrosine-phosphorylation-regulated kinase 2</fullName>
    </submittedName>
</protein>
<feature type="binding site" evidence="7">
    <location>
        <position position="226"/>
    </location>
    <ligand>
        <name>ATP</name>
        <dbReference type="ChEBI" id="CHEBI:30616"/>
    </ligand>
</feature>
<dbReference type="SMART" id="SM00220">
    <property type="entry name" value="S_TKc"/>
    <property type="match status" value="1"/>
</dbReference>
<dbReference type="GO" id="GO:0005524">
    <property type="term" value="F:ATP binding"/>
    <property type="evidence" value="ECO:0007669"/>
    <property type="project" value="UniProtKB-UniRule"/>
</dbReference>
<feature type="compositionally biased region" description="Low complexity" evidence="8">
    <location>
        <begin position="489"/>
        <end position="502"/>
    </location>
</feature>
<dbReference type="InterPro" id="IPR017441">
    <property type="entry name" value="Protein_kinase_ATP_BS"/>
</dbReference>
<dbReference type="PANTHER" id="PTHR24058">
    <property type="entry name" value="DUAL SPECIFICITY PROTEIN KINASE"/>
    <property type="match status" value="1"/>
</dbReference>
<dbReference type="GO" id="GO:0005634">
    <property type="term" value="C:nucleus"/>
    <property type="evidence" value="ECO:0007669"/>
    <property type="project" value="TreeGrafter"/>
</dbReference>
<comment type="similarity">
    <text evidence="1">Belongs to the protein kinase superfamily. CMGC Ser/Thr protein kinase family. MNB/DYRK subfamily.</text>
</comment>
<keyword evidence="11" id="KW-1185">Reference proteome</keyword>
<feature type="compositionally biased region" description="Low complexity" evidence="8">
    <location>
        <begin position="537"/>
        <end position="556"/>
    </location>
</feature>